<evidence type="ECO:0000256" key="6">
    <source>
        <dbReference type="ARBA" id="ARBA00023004"/>
    </source>
</evidence>
<gene>
    <name evidence="8" type="ORF">NECAME_09635</name>
</gene>
<dbReference type="OrthoDB" id="3945418at2759"/>
<evidence type="ECO:0000256" key="2">
    <source>
        <dbReference type="ARBA" id="ARBA00010617"/>
    </source>
</evidence>
<evidence type="ECO:0008006" key="10">
    <source>
        <dbReference type="Google" id="ProtNLM"/>
    </source>
</evidence>
<evidence type="ECO:0000313" key="8">
    <source>
        <dbReference type="EMBL" id="ETN79768.1"/>
    </source>
</evidence>
<evidence type="ECO:0000313" key="9">
    <source>
        <dbReference type="Proteomes" id="UP000053676"/>
    </source>
</evidence>
<sequence length="159" mass="17810">MKRCAAAAASTVTSSTACPASGASSTTTVTKVRRFDEIPGPTKFSGFFGRNRTLFRSKRSIAQYYDWLVDLHKHYGPIAKVEQGFGRGCVVHVFNPEDAREVFASDGRQPFIVPLQETTQKYREMKGMNPGLGNLNGDEWYRLRSSIQQVMMRPQAVQK</sequence>
<dbReference type="InterPro" id="IPR050479">
    <property type="entry name" value="CYP11_CYP27_families"/>
</dbReference>
<evidence type="ECO:0000256" key="7">
    <source>
        <dbReference type="ARBA" id="ARBA00023033"/>
    </source>
</evidence>
<keyword evidence="4" id="KW-0479">Metal-binding</keyword>
<dbReference type="GO" id="GO:0004497">
    <property type="term" value="F:monooxygenase activity"/>
    <property type="evidence" value="ECO:0007669"/>
    <property type="project" value="UniProtKB-KW"/>
</dbReference>
<keyword evidence="5" id="KW-0560">Oxidoreductase</keyword>
<dbReference type="GO" id="GO:0005506">
    <property type="term" value="F:iron ion binding"/>
    <property type="evidence" value="ECO:0007669"/>
    <property type="project" value="InterPro"/>
</dbReference>
<keyword evidence="9" id="KW-1185">Reference proteome</keyword>
<dbReference type="GO" id="GO:0020037">
    <property type="term" value="F:heme binding"/>
    <property type="evidence" value="ECO:0007669"/>
    <property type="project" value="InterPro"/>
</dbReference>
<evidence type="ECO:0000256" key="4">
    <source>
        <dbReference type="ARBA" id="ARBA00022723"/>
    </source>
</evidence>
<reference evidence="9" key="1">
    <citation type="journal article" date="2014" name="Nat. Genet.">
        <title>Genome of the human hookworm Necator americanus.</title>
        <authorList>
            <person name="Tang Y.T."/>
            <person name="Gao X."/>
            <person name="Rosa B.A."/>
            <person name="Abubucker S."/>
            <person name="Hallsworth-Pepin K."/>
            <person name="Martin J."/>
            <person name="Tyagi R."/>
            <person name="Heizer E."/>
            <person name="Zhang X."/>
            <person name="Bhonagiri-Palsikar V."/>
            <person name="Minx P."/>
            <person name="Warren W.C."/>
            <person name="Wang Q."/>
            <person name="Zhan B."/>
            <person name="Hotez P.J."/>
            <person name="Sternberg P.W."/>
            <person name="Dougall A."/>
            <person name="Gaze S.T."/>
            <person name="Mulvenna J."/>
            <person name="Sotillo J."/>
            <person name="Ranganathan S."/>
            <person name="Rabelo E.M."/>
            <person name="Wilson R.K."/>
            <person name="Felgner P.L."/>
            <person name="Bethony J."/>
            <person name="Hawdon J.M."/>
            <person name="Gasser R.B."/>
            <person name="Loukas A."/>
            <person name="Mitreva M."/>
        </authorList>
    </citation>
    <scope>NUCLEOTIDE SEQUENCE [LARGE SCALE GENOMIC DNA]</scope>
</reference>
<evidence type="ECO:0000256" key="3">
    <source>
        <dbReference type="ARBA" id="ARBA00022617"/>
    </source>
</evidence>
<dbReference type="PANTHER" id="PTHR24279:SF120">
    <property type="entry name" value="CYTOCHROME P450"/>
    <property type="match status" value="1"/>
</dbReference>
<evidence type="ECO:0000256" key="1">
    <source>
        <dbReference type="ARBA" id="ARBA00001971"/>
    </source>
</evidence>
<organism evidence="8 9">
    <name type="scientific">Necator americanus</name>
    <name type="common">Human hookworm</name>
    <dbReference type="NCBI Taxonomy" id="51031"/>
    <lineage>
        <taxon>Eukaryota</taxon>
        <taxon>Metazoa</taxon>
        <taxon>Ecdysozoa</taxon>
        <taxon>Nematoda</taxon>
        <taxon>Chromadorea</taxon>
        <taxon>Rhabditida</taxon>
        <taxon>Rhabditina</taxon>
        <taxon>Rhabditomorpha</taxon>
        <taxon>Strongyloidea</taxon>
        <taxon>Ancylostomatidae</taxon>
        <taxon>Bunostominae</taxon>
        <taxon>Necator</taxon>
    </lineage>
</organism>
<dbReference type="OMA" id="RSIAQYY"/>
<protein>
    <recommendedName>
        <fullName evidence="10">Cytochrome P450</fullName>
    </recommendedName>
</protein>
<accession>W2TD84</accession>
<comment type="similarity">
    <text evidence="2">Belongs to the cytochrome P450 family.</text>
</comment>
<keyword evidence="7" id="KW-0503">Monooxygenase</keyword>
<dbReference type="PANTHER" id="PTHR24279">
    <property type="entry name" value="CYTOCHROME P450"/>
    <property type="match status" value="1"/>
</dbReference>
<dbReference type="Gene3D" id="1.10.630.10">
    <property type="entry name" value="Cytochrome P450"/>
    <property type="match status" value="1"/>
</dbReference>
<dbReference type="EMBL" id="KI659351">
    <property type="protein sequence ID" value="ETN79768.1"/>
    <property type="molecule type" value="Genomic_DNA"/>
</dbReference>
<dbReference type="AlphaFoldDB" id="W2TD84"/>
<proteinExistence type="inferred from homology"/>
<dbReference type="SUPFAM" id="SSF48264">
    <property type="entry name" value="Cytochrome P450"/>
    <property type="match status" value="1"/>
</dbReference>
<dbReference type="GO" id="GO:0016705">
    <property type="term" value="F:oxidoreductase activity, acting on paired donors, with incorporation or reduction of molecular oxygen"/>
    <property type="evidence" value="ECO:0007669"/>
    <property type="project" value="InterPro"/>
</dbReference>
<comment type="cofactor">
    <cofactor evidence="1">
        <name>heme</name>
        <dbReference type="ChEBI" id="CHEBI:30413"/>
    </cofactor>
</comment>
<dbReference type="InterPro" id="IPR036396">
    <property type="entry name" value="Cyt_P450_sf"/>
</dbReference>
<keyword evidence="3" id="KW-0349">Heme</keyword>
<dbReference type="Proteomes" id="UP000053676">
    <property type="component" value="Unassembled WGS sequence"/>
</dbReference>
<keyword evidence="6" id="KW-0408">Iron</keyword>
<dbReference type="PROSITE" id="PS51257">
    <property type="entry name" value="PROKAR_LIPOPROTEIN"/>
    <property type="match status" value="1"/>
</dbReference>
<evidence type="ECO:0000256" key="5">
    <source>
        <dbReference type="ARBA" id="ARBA00023002"/>
    </source>
</evidence>
<dbReference type="STRING" id="51031.W2TD84"/>
<name>W2TD84_NECAM</name>
<dbReference type="KEGG" id="nai:NECAME_09635"/>